<organism evidence="2 3">
    <name type="scientific">Bacteroides uniformis str. 3978 T3 ii</name>
    <dbReference type="NCBI Taxonomy" id="1339349"/>
    <lineage>
        <taxon>Bacteria</taxon>
        <taxon>Pseudomonadati</taxon>
        <taxon>Bacteroidota</taxon>
        <taxon>Bacteroidia</taxon>
        <taxon>Bacteroidales</taxon>
        <taxon>Bacteroidaceae</taxon>
        <taxon>Bacteroides</taxon>
    </lineage>
</organism>
<dbReference type="AlphaFoldDB" id="A0A078RZS7"/>
<dbReference type="RefSeq" id="WP_005828348.1">
    <property type="nucleotide sequence ID" value="NZ_JNHN01000173.1"/>
</dbReference>
<name>A0A078RZS7_BACUN</name>
<dbReference type="EMBL" id="JNHN01000173">
    <property type="protein sequence ID" value="KDS50858.1"/>
    <property type="molecule type" value="Genomic_DNA"/>
</dbReference>
<dbReference type="PATRIC" id="fig|1339349.3.peg.2180"/>
<gene>
    <name evidence="2" type="ORF">M094_0986</name>
</gene>
<evidence type="ECO:0008006" key="4">
    <source>
        <dbReference type="Google" id="ProtNLM"/>
    </source>
</evidence>
<dbReference type="GeneID" id="99751883"/>
<reference evidence="2 3" key="1">
    <citation type="submission" date="2014-04" db="EMBL/GenBank/DDBJ databases">
        <authorList>
            <person name="Sears C."/>
            <person name="Carroll K."/>
            <person name="Sack B.R."/>
            <person name="Qadri F."/>
            <person name="Myers L.L."/>
            <person name="Chung G.-T."/>
            <person name="Escheverria P."/>
            <person name="Fraser C.M."/>
            <person name="Sadzewicz L."/>
            <person name="Shefchek K.A."/>
            <person name="Tallon L."/>
            <person name="Das S.P."/>
            <person name="Daugherty S."/>
            <person name="Mongodin E.F."/>
        </authorList>
    </citation>
    <scope>NUCLEOTIDE SEQUENCE [LARGE SCALE GENOMIC DNA]</scope>
    <source>
        <strain evidence="2 3">3978 T3 ii</strain>
    </source>
</reference>
<evidence type="ECO:0000313" key="2">
    <source>
        <dbReference type="EMBL" id="KDS50858.1"/>
    </source>
</evidence>
<keyword evidence="1" id="KW-0732">Signal</keyword>
<evidence type="ECO:0000256" key="1">
    <source>
        <dbReference type="SAM" id="SignalP"/>
    </source>
</evidence>
<feature type="signal peptide" evidence="1">
    <location>
        <begin position="1"/>
        <end position="20"/>
    </location>
</feature>
<accession>A0A078RZS7</accession>
<dbReference type="Proteomes" id="UP000028013">
    <property type="component" value="Unassembled WGS sequence"/>
</dbReference>
<protein>
    <recommendedName>
        <fullName evidence="4">Lipoprotein</fullName>
    </recommendedName>
</protein>
<proteinExistence type="predicted"/>
<dbReference type="PROSITE" id="PS51257">
    <property type="entry name" value="PROKAR_LIPOPROTEIN"/>
    <property type="match status" value="1"/>
</dbReference>
<comment type="caution">
    <text evidence="2">The sequence shown here is derived from an EMBL/GenBank/DDBJ whole genome shotgun (WGS) entry which is preliminary data.</text>
</comment>
<evidence type="ECO:0000313" key="3">
    <source>
        <dbReference type="Proteomes" id="UP000028013"/>
    </source>
</evidence>
<feature type="chain" id="PRO_5001744655" description="Lipoprotein" evidence="1">
    <location>
        <begin position="21"/>
        <end position="144"/>
    </location>
</feature>
<sequence length="144" mass="16711">MKTLNYVKILLLCVFTIGLASCGDDVYYTMQNSDDKLCGKTWIEEYQTENKDGVEVLCSHQLKFAKADNSGQEIWEYYRGGESRPYETTSRTFTWKWMDKSMEGLTLNYGAGEIKYFDNVWVREHYLSGKLDGVVVMMVDANYK</sequence>